<evidence type="ECO:0000259" key="4">
    <source>
        <dbReference type="Pfam" id="PF08386"/>
    </source>
</evidence>
<name>A0A6G9YTI5_9NOCA</name>
<dbReference type="InterPro" id="IPR013595">
    <property type="entry name" value="Pept_S33_TAP-like_C"/>
</dbReference>
<evidence type="ECO:0000313" key="5">
    <source>
        <dbReference type="EMBL" id="QIS16522.1"/>
    </source>
</evidence>
<keyword evidence="3 5" id="KW-0378">Hydrolase</keyword>
<organism evidence="5 6">
    <name type="scientific">Nocardia arthritidis</name>
    <dbReference type="NCBI Taxonomy" id="228602"/>
    <lineage>
        <taxon>Bacteria</taxon>
        <taxon>Bacillati</taxon>
        <taxon>Actinomycetota</taxon>
        <taxon>Actinomycetes</taxon>
        <taxon>Mycobacteriales</taxon>
        <taxon>Nocardiaceae</taxon>
        <taxon>Nocardia</taxon>
    </lineage>
</organism>
<dbReference type="SUPFAM" id="SSF53474">
    <property type="entry name" value="alpha/beta-Hydrolases"/>
    <property type="match status" value="1"/>
</dbReference>
<dbReference type="Pfam" id="PF08386">
    <property type="entry name" value="Abhydrolase_4"/>
    <property type="match status" value="1"/>
</dbReference>
<keyword evidence="2" id="KW-0732">Signal</keyword>
<evidence type="ECO:0000313" key="6">
    <source>
        <dbReference type="Proteomes" id="UP000503540"/>
    </source>
</evidence>
<dbReference type="GO" id="GO:0016787">
    <property type="term" value="F:hydrolase activity"/>
    <property type="evidence" value="ECO:0007669"/>
    <property type="project" value="UniProtKB-KW"/>
</dbReference>
<dbReference type="PANTHER" id="PTHR43248">
    <property type="entry name" value="2-SUCCINYL-6-HYDROXY-2,4-CYCLOHEXADIENE-1-CARBOXYLATE SYNTHASE"/>
    <property type="match status" value="1"/>
</dbReference>
<dbReference type="KEGG" id="nah:F5544_43595"/>
<gene>
    <name evidence="5" type="ORF">F5544_43595</name>
</gene>
<evidence type="ECO:0000256" key="1">
    <source>
        <dbReference type="ARBA" id="ARBA00010088"/>
    </source>
</evidence>
<proteinExistence type="inferred from homology"/>
<dbReference type="Proteomes" id="UP000503540">
    <property type="component" value="Chromosome"/>
</dbReference>
<dbReference type="EMBL" id="CP046172">
    <property type="protein sequence ID" value="QIS16522.1"/>
    <property type="molecule type" value="Genomic_DNA"/>
</dbReference>
<comment type="similarity">
    <text evidence="1">Belongs to the peptidase S33 family.</text>
</comment>
<protein>
    <submittedName>
        <fullName evidence="5">Alpha/beta fold hydrolase</fullName>
    </submittedName>
</protein>
<dbReference type="AlphaFoldDB" id="A0A6G9YTI5"/>
<evidence type="ECO:0000256" key="2">
    <source>
        <dbReference type="ARBA" id="ARBA00022729"/>
    </source>
</evidence>
<feature type="domain" description="Peptidase S33 tripeptidyl aminopeptidase-like C-terminal" evidence="4">
    <location>
        <begin position="404"/>
        <end position="496"/>
    </location>
</feature>
<keyword evidence="6" id="KW-1185">Reference proteome</keyword>
<dbReference type="PANTHER" id="PTHR43248:SF29">
    <property type="entry name" value="TRIPEPTIDYL AMINOPEPTIDASE"/>
    <property type="match status" value="1"/>
</dbReference>
<accession>A0A6G9YTI5</accession>
<dbReference type="InterPro" id="IPR029058">
    <property type="entry name" value="AB_hydrolase_fold"/>
</dbReference>
<evidence type="ECO:0000256" key="3">
    <source>
        <dbReference type="ARBA" id="ARBA00022801"/>
    </source>
</evidence>
<dbReference type="InterPro" id="IPR051601">
    <property type="entry name" value="Serine_prot/Carboxylest_S33"/>
</dbReference>
<sequence>MRHESHGRVMRADCRHSQDRRMHLRRTMFHGVLAALCVCVAACAPAARPAPHLSWAPCPEKAEFDCATVQVPIDWTKPAGPQTDIAIVRQRAKDPAHRVGALVSLPGGPGSSGVDDILHGGKFSATLTDRFDIISLDPRGVGRSHPVRCDAALAGHPPNAVPDLDGQISEIHSYTAALAQSCRTFTGPLLDHVDAASVARDVDALRAALGADQLNIYSRSYGTMPAQAYLELFPRRVRTMVLDSVDDHSLNGRDFLNTEARAGQDTFDEFAAWCARESTCVLHGTDVHRTFDDLYARASSGTLRDPHAPDKPLAPMDLSSAVLKRLYHPDWSALADDLRTLTNQAPAQSIPPTAAPQPSGQPAPMPVVIACTDWQFELPDQAAWQRQWAEQNAATPTLRAHFAWGAGSMCSGWPTAAPNPPHRPHVVDGPPVLILSSRHDPATPREWATQVTAQTPGAILLTYEGWGHGVYDRTPCTTSATDDYLISGARPSNTNCPVAQ</sequence>
<reference evidence="5 6" key="1">
    <citation type="journal article" date="2019" name="ACS Chem. Biol.">
        <title>Identification and Mobilization of a Cryptic Antibiotic Biosynthesis Gene Locus from a Human-Pathogenic Nocardia Isolate.</title>
        <authorList>
            <person name="Herisse M."/>
            <person name="Ishida K."/>
            <person name="Porter J.L."/>
            <person name="Howden B."/>
            <person name="Hertweck C."/>
            <person name="Stinear T.P."/>
            <person name="Pidot S.J."/>
        </authorList>
    </citation>
    <scope>NUCLEOTIDE SEQUENCE [LARGE SCALE GENOMIC DNA]</scope>
    <source>
        <strain evidence="5 6">AUSMDU00012717</strain>
    </source>
</reference>
<dbReference type="Gene3D" id="3.40.50.1820">
    <property type="entry name" value="alpha/beta hydrolase"/>
    <property type="match status" value="1"/>
</dbReference>